<keyword evidence="8" id="KW-0175">Coiled coil</keyword>
<comment type="subunit">
    <text evidence="7">Component of the mitochondrial contact site and cristae organizing system (MICOS) complex.</text>
</comment>
<dbReference type="InterPro" id="IPR019133">
    <property type="entry name" value="MIC60"/>
</dbReference>
<keyword evidence="6" id="KW-0472">Membrane</keyword>
<comment type="function">
    <text evidence="7">Component of the MICOS complex, a large protein complex of the mitochondrial inner membrane that plays crucial roles in the maintenance of crista junctions, inner membrane architecture, and formation of contact sites to the outer membrane.</text>
</comment>
<reference evidence="11" key="1">
    <citation type="journal article" date="2013" name="Nat. Genet.">
        <title>The duck genome and transcriptome provide insight into an avian influenza virus reservoir species.</title>
        <authorList>
            <person name="Huang Y."/>
            <person name="Li Y."/>
            <person name="Burt D.W."/>
            <person name="Chen H."/>
            <person name="Zhang Y."/>
            <person name="Qian W."/>
            <person name="Kim H."/>
            <person name="Gan S."/>
            <person name="Zhao Y."/>
            <person name="Li J."/>
            <person name="Yi K."/>
            <person name="Feng H."/>
            <person name="Zhu P."/>
            <person name="Li B."/>
            <person name="Liu Q."/>
            <person name="Fairley S."/>
            <person name="Magor K.E."/>
            <person name="Du Z."/>
            <person name="Hu X."/>
            <person name="Goodman L."/>
            <person name="Tafer H."/>
            <person name="Vignal A."/>
            <person name="Lee T."/>
            <person name="Kim K.W."/>
            <person name="Sheng Z."/>
            <person name="An Y."/>
            <person name="Searle S."/>
            <person name="Herrero J."/>
            <person name="Groenen M.A."/>
            <person name="Crooijmans R.P."/>
            <person name="Faraut T."/>
            <person name="Cai Q."/>
            <person name="Webster R.G."/>
            <person name="Aldridge J.R."/>
            <person name="Warren W.C."/>
            <person name="Bartschat S."/>
            <person name="Kehr S."/>
            <person name="Marz M."/>
            <person name="Stadler P.F."/>
            <person name="Smith J."/>
            <person name="Kraus R.H."/>
            <person name="Zhao Y."/>
            <person name="Ren L."/>
            <person name="Fei J."/>
            <person name="Morisson M."/>
            <person name="Kaiser P."/>
            <person name="Griffin D.K."/>
            <person name="Rao M."/>
            <person name="Pitel F."/>
            <person name="Wang J."/>
            <person name="Li N."/>
        </authorList>
    </citation>
    <scope>NUCLEOTIDE SEQUENCE [LARGE SCALE GENOMIC DNA]</scope>
</reference>
<evidence type="ECO:0000256" key="1">
    <source>
        <dbReference type="ARBA" id="ARBA00010877"/>
    </source>
</evidence>
<dbReference type="GO" id="GO:0061617">
    <property type="term" value="C:MICOS complex"/>
    <property type="evidence" value="ECO:0007669"/>
    <property type="project" value="TreeGrafter"/>
</dbReference>
<sequence>MALGPAPYSAPMPKKPIQQGPLKISSVAEVMKESKQPVTKSPISKPEAVPPAEEKEGKEHEVSHAIKERSPEEVAARLAQQDKEEQEKISALAATLEGALSSTARVTLQAITAQESAVQAVNAHLQILKEAMDNSEAAGEKKSAQWRTLEEALKDRRRAVDEAADALLKAKYVPGFKTQSDLYVLKLAAAFIFREELEKTKGVIENAKKSQIAGAKSHITAAEENLHHMIVDLDNVVKKVMLPHTVFNHH</sequence>
<evidence type="ECO:0000313" key="10">
    <source>
        <dbReference type="EMBL" id="EOA97525.1"/>
    </source>
</evidence>
<evidence type="ECO:0000256" key="4">
    <source>
        <dbReference type="ARBA" id="ARBA00022989"/>
    </source>
</evidence>
<proteinExistence type="inferred from homology"/>
<dbReference type="Pfam" id="PF09731">
    <property type="entry name" value="Mitofilin"/>
    <property type="match status" value="1"/>
</dbReference>
<dbReference type="GO" id="GO:0042407">
    <property type="term" value="P:cristae formation"/>
    <property type="evidence" value="ECO:0007669"/>
    <property type="project" value="TreeGrafter"/>
</dbReference>
<name>R0JJS9_ANAPL</name>
<comment type="similarity">
    <text evidence="1 7">Belongs to the MICOS complex subunit Mic60 family.</text>
</comment>
<organism evidence="10 11">
    <name type="scientific">Anas platyrhynchos</name>
    <name type="common">Mallard</name>
    <name type="synonym">Anas boschas</name>
    <dbReference type="NCBI Taxonomy" id="8839"/>
    <lineage>
        <taxon>Eukaryota</taxon>
        <taxon>Metazoa</taxon>
        <taxon>Chordata</taxon>
        <taxon>Craniata</taxon>
        <taxon>Vertebrata</taxon>
        <taxon>Euteleostomi</taxon>
        <taxon>Archelosauria</taxon>
        <taxon>Archosauria</taxon>
        <taxon>Dinosauria</taxon>
        <taxon>Saurischia</taxon>
        <taxon>Theropoda</taxon>
        <taxon>Coelurosauria</taxon>
        <taxon>Aves</taxon>
        <taxon>Neognathae</taxon>
        <taxon>Galloanserae</taxon>
        <taxon>Anseriformes</taxon>
        <taxon>Anatidae</taxon>
        <taxon>Anatinae</taxon>
        <taxon>Anas</taxon>
    </lineage>
</organism>
<protein>
    <recommendedName>
        <fullName evidence="7">MICOS complex subunit MIC60</fullName>
    </recommendedName>
    <alternativeName>
        <fullName evidence="7">Mitofilin</fullName>
    </alternativeName>
</protein>
<evidence type="ECO:0000256" key="9">
    <source>
        <dbReference type="SAM" id="MobiDB-lite"/>
    </source>
</evidence>
<evidence type="ECO:0000256" key="8">
    <source>
        <dbReference type="SAM" id="Coils"/>
    </source>
</evidence>
<evidence type="ECO:0000256" key="3">
    <source>
        <dbReference type="ARBA" id="ARBA00022792"/>
    </source>
</evidence>
<gene>
    <name evidence="10" type="ORF">Anapl_17135</name>
</gene>
<dbReference type="AlphaFoldDB" id="R0JJS9"/>
<dbReference type="EMBL" id="KB743657">
    <property type="protein sequence ID" value="EOA97525.1"/>
    <property type="molecule type" value="Genomic_DNA"/>
</dbReference>
<feature type="compositionally biased region" description="Basic and acidic residues" evidence="9">
    <location>
        <begin position="52"/>
        <end position="72"/>
    </location>
</feature>
<evidence type="ECO:0000313" key="11">
    <source>
        <dbReference type="Proteomes" id="UP000296049"/>
    </source>
</evidence>
<feature type="coiled-coil region" evidence="8">
    <location>
        <begin position="118"/>
        <end position="169"/>
    </location>
</feature>
<keyword evidence="3 7" id="KW-0999">Mitochondrion inner membrane</keyword>
<accession>R0JJS9</accession>
<evidence type="ECO:0000256" key="2">
    <source>
        <dbReference type="ARBA" id="ARBA00022692"/>
    </source>
</evidence>
<feature type="region of interest" description="Disordered" evidence="9">
    <location>
        <begin position="1"/>
        <end position="72"/>
    </location>
</feature>
<keyword evidence="4" id="KW-1133">Transmembrane helix</keyword>
<evidence type="ECO:0000256" key="5">
    <source>
        <dbReference type="ARBA" id="ARBA00023128"/>
    </source>
</evidence>
<comment type="subcellular location">
    <subcellularLocation>
        <location evidence="7">Mitochondrion inner membrane</location>
        <topology evidence="7">Single-pass membrane protein</topology>
    </subcellularLocation>
</comment>
<evidence type="ECO:0000256" key="7">
    <source>
        <dbReference type="RuleBase" id="RU363000"/>
    </source>
</evidence>
<keyword evidence="5 7" id="KW-0496">Mitochondrion</keyword>
<keyword evidence="11" id="KW-1185">Reference proteome</keyword>
<dbReference type="PANTHER" id="PTHR15415:SF7">
    <property type="entry name" value="MICOS COMPLEX SUBUNIT MIC60"/>
    <property type="match status" value="1"/>
</dbReference>
<evidence type="ECO:0000256" key="6">
    <source>
        <dbReference type="ARBA" id="ARBA00023136"/>
    </source>
</evidence>
<dbReference type="Proteomes" id="UP000296049">
    <property type="component" value="Unassembled WGS sequence"/>
</dbReference>
<keyword evidence="2 7" id="KW-0812">Transmembrane</keyword>
<dbReference type="PANTHER" id="PTHR15415">
    <property type="entry name" value="MITOFILIN"/>
    <property type="match status" value="1"/>
</dbReference>